<dbReference type="Proteomes" id="UP000815325">
    <property type="component" value="Unassembled WGS sequence"/>
</dbReference>
<name>A0ABQ7GGA9_DUNSA</name>
<dbReference type="PANTHER" id="PTHR24198">
    <property type="entry name" value="ANKYRIN REPEAT AND PROTEIN KINASE DOMAIN-CONTAINING PROTEIN"/>
    <property type="match status" value="1"/>
</dbReference>
<feature type="compositionally biased region" description="Low complexity" evidence="8">
    <location>
        <begin position="630"/>
        <end position="645"/>
    </location>
</feature>
<evidence type="ECO:0000256" key="4">
    <source>
        <dbReference type="ARBA" id="ARBA00022833"/>
    </source>
</evidence>
<organism evidence="10 11">
    <name type="scientific">Dunaliella salina</name>
    <name type="common">Green alga</name>
    <name type="synonym">Protococcus salinus</name>
    <dbReference type="NCBI Taxonomy" id="3046"/>
    <lineage>
        <taxon>Eukaryota</taxon>
        <taxon>Viridiplantae</taxon>
        <taxon>Chlorophyta</taxon>
        <taxon>core chlorophytes</taxon>
        <taxon>Chlorophyceae</taxon>
        <taxon>CS clade</taxon>
        <taxon>Chlamydomonadales</taxon>
        <taxon>Dunaliellaceae</taxon>
        <taxon>Dunaliella</taxon>
    </lineage>
</organism>
<evidence type="ECO:0000256" key="3">
    <source>
        <dbReference type="ARBA" id="ARBA00022771"/>
    </source>
</evidence>
<dbReference type="PROSITE" id="PS00518">
    <property type="entry name" value="ZF_RING_1"/>
    <property type="match status" value="1"/>
</dbReference>
<evidence type="ECO:0000256" key="8">
    <source>
        <dbReference type="SAM" id="MobiDB-lite"/>
    </source>
</evidence>
<dbReference type="Pfam" id="PF13920">
    <property type="entry name" value="zf-C3HC4_3"/>
    <property type="match status" value="1"/>
</dbReference>
<dbReference type="PROSITE" id="PS50088">
    <property type="entry name" value="ANK_REPEAT"/>
    <property type="match status" value="1"/>
</dbReference>
<feature type="compositionally biased region" description="Acidic residues" evidence="8">
    <location>
        <begin position="504"/>
        <end position="513"/>
    </location>
</feature>
<dbReference type="SMART" id="SM00248">
    <property type="entry name" value="ANK"/>
    <property type="match status" value="4"/>
</dbReference>
<feature type="compositionally biased region" description="Polar residues" evidence="8">
    <location>
        <begin position="531"/>
        <end position="540"/>
    </location>
</feature>
<keyword evidence="1" id="KW-0479">Metal-binding</keyword>
<keyword evidence="4" id="KW-0862">Zinc</keyword>
<evidence type="ECO:0000256" key="1">
    <source>
        <dbReference type="ARBA" id="ARBA00022723"/>
    </source>
</evidence>
<dbReference type="Pfam" id="PF12796">
    <property type="entry name" value="Ank_2"/>
    <property type="match status" value="1"/>
</dbReference>
<comment type="caution">
    <text evidence="10">The sequence shown here is derived from an EMBL/GenBank/DDBJ whole genome shotgun (WGS) entry which is preliminary data.</text>
</comment>
<evidence type="ECO:0000256" key="2">
    <source>
        <dbReference type="ARBA" id="ARBA00022737"/>
    </source>
</evidence>
<keyword evidence="11" id="KW-1185">Reference proteome</keyword>
<reference evidence="10" key="1">
    <citation type="submission" date="2017-08" db="EMBL/GenBank/DDBJ databases">
        <authorList>
            <person name="Polle J.E."/>
            <person name="Barry K."/>
            <person name="Cushman J."/>
            <person name="Schmutz J."/>
            <person name="Tran D."/>
            <person name="Hathwaick L.T."/>
            <person name="Yim W.C."/>
            <person name="Jenkins J."/>
            <person name="Mckie-Krisberg Z.M."/>
            <person name="Prochnik S."/>
            <person name="Lindquist E."/>
            <person name="Dockter R.B."/>
            <person name="Adam C."/>
            <person name="Molina H."/>
            <person name="Bunkerborg J."/>
            <person name="Jin E."/>
            <person name="Buchheim M."/>
            <person name="Magnuson J."/>
        </authorList>
    </citation>
    <scope>NUCLEOTIDE SEQUENCE</scope>
    <source>
        <strain evidence="10">CCAP 19/18</strain>
    </source>
</reference>
<evidence type="ECO:0000259" key="9">
    <source>
        <dbReference type="PROSITE" id="PS50089"/>
    </source>
</evidence>
<feature type="repeat" description="ANK" evidence="6">
    <location>
        <begin position="223"/>
        <end position="255"/>
    </location>
</feature>
<dbReference type="InterPro" id="IPR002110">
    <property type="entry name" value="Ankyrin_rpt"/>
</dbReference>
<dbReference type="PROSITE" id="PS50297">
    <property type="entry name" value="ANK_REP_REGION"/>
    <property type="match status" value="1"/>
</dbReference>
<dbReference type="InterPro" id="IPR013083">
    <property type="entry name" value="Znf_RING/FYVE/PHD"/>
</dbReference>
<gene>
    <name evidence="10" type="ORF">DUNSADRAFT_9992</name>
</gene>
<sequence length="729" mass="77904">MGSAHSNPATFTGRADVNRHVVDCLLEAAGLGKSRSKASALKSMLTPESEHVLHDIIKHQTPEILEVVLDTVKTRLRAEGGHEFAQAKMKQLLDDGGARGRTPLWIACYCNNEEAVAIFAREGANPWLADKLAKKTPLMMACVMGHAGCVKNLLDNMHQQFWVSPENGCTRYIDARSVTGFPALTYAVAWNHACVVEVLLQYGPSLTIQNPTHSFESALVVPPGSTPLHVAAITSNLDIAMMLLRSHAERTTRMPDIRLFRNVDGYQPWQLARNMLGSASVLDASQILHPTVPYESLFPPGTLTPQGVPSLSCLAANALRVYLMGTIETGISKATAVQSLQLQQRLSRAQSDGGAMRAGVASTSGVSHGARESREAQHAARAAQREQARKQREEQRQRWLRRYQLHQALMHANSSSMETLQVLDNNQPPFSASFARSSELGGSSWEGSTWGGSSPINLQGAPDGASPRWQGLGDRGGMLSSIGPEDLPPGTLGINFTRPTIGEEREEEEEDIVQDVASPRLPGASSRRQRVSNATGNSGDSGPKSVGQLGLTSSVSCDVADVLQLRESMGDLLPPSRSPQGQHRPRPPSESGSVTLRGMPSMERRRGGPSSVALPGGGPGPARVSMFGRSSQVSAGASASQSLQGGSPGRGGSPTQRSSPSGGDFPPSESNETLCGICFDHNCLLRIQGCKHAMCDECAQQLLGTMVNAPLACPFCRDPISGFECKPPC</sequence>
<evidence type="ECO:0000256" key="5">
    <source>
        <dbReference type="ARBA" id="ARBA00023043"/>
    </source>
</evidence>
<evidence type="ECO:0000313" key="11">
    <source>
        <dbReference type="Proteomes" id="UP000815325"/>
    </source>
</evidence>
<feature type="region of interest" description="Disordered" evidence="8">
    <location>
        <begin position="570"/>
        <end position="668"/>
    </location>
</feature>
<dbReference type="EMBL" id="MU069799">
    <property type="protein sequence ID" value="KAF5833649.1"/>
    <property type="molecule type" value="Genomic_DNA"/>
</dbReference>
<dbReference type="InterPro" id="IPR017907">
    <property type="entry name" value="Znf_RING_CS"/>
</dbReference>
<dbReference type="SMART" id="SM00184">
    <property type="entry name" value="RING"/>
    <property type="match status" value="1"/>
</dbReference>
<feature type="region of interest" description="Disordered" evidence="8">
    <location>
        <begin position="434"/>
        <end position="472"/>
    </location>
</feature>
<feature type="compositionally biased region" description="Basic and acidic residues" evidence="8">
    <location>
        <begin position="369"/>
        <end position="395"/>
    </location>
</feature>
<feature type="region of interest" description="Disordered" evidence="8">
    <location>
        <begin position="503"/>
        <end position="549"/>
    </location>
</feature>
<evidence type="ECO:0000256" key="6">
    <source>
        <dbReference type="PROSITE-ProRule" id="PRU00023"/>
    </source>
</evidence>
<dbReference type="PANTHER" id="PTHR24198:SF194">
    <property type="entry name" value="INVERSIN-A"/>
    <property type="match status" value="1"/>
</dbReference>
<feature type="region of interest" description="Disordered" evidence="8">
    <location>
        <begin position="351"/>
        <end position="395"/>
    </location>
</feature>
<protein>
    <recommendedName>
        <fullName evidence="9">RING-type domain-containing protein</fullName>
    </recommendedName>
</protein>
<evidence type="ECO:0000256" key="7">
    <source>
        <dbReference type="PROSITE-ProRule" id="PRU00175"/>
    </source>
</evidence>
<dbReference type="Pfam" id="PF00023">
    <property type="entry name" value="Ank"/>
    <property type="match status" value="1"/>
</dbReference>
<dbReference type="SUPFAM" id="SSF48403">
    <property type="entry name" value="Ankyrin repeat"/>
    <property type="match status" value="1"/>
</dbReference>
<proteinExistence type="predicted"/>
<dbReference type="InterPro" id="IPR036770">
    <property type="entry name" value="Ankyrin_rpt-contain_sf"/>
</dbReference>
<accession>A0ABQ7GGA9</accession>
<feature type="domain" description="RING-type" evidence="9">
    <location>
        <begin position="675"/>
        <end position="717"/>
    </location>
</feature>
<dbReference type="Gene3D" id="1.25.40.20">
    <property type="entry name" value="Ankyrin repeat-containing domain"/>
    <property type="match status" value="1"/>
</dbReference>
<evidence type="ECO:0000313" key="10">
    <source>
        <dbReference type="EMBL" id="KAF5833649.1"/>
    </source>
</evidence>
<feature type="compositionally biased region" description="Low complexity" evidence="8">
    <location>
        <begin position="437"/>
        <end position="454"/>
    </location>
</feature>
<dbReference type="InterPro" id="IPR001841">
    <property type="entry name" value="Znf_RING"/>
</dbReference>
<dbReference type="Gene3D" id="3.30.40.10">
    <property type="entry name" value="Zinc/RING finger domain, C3HC4 (zinc finger)"/>
    <property type="match status" value="1"/>
</dbReference>
<dbReference type="PROSITE" id="PS50089">
    <property type="entry name" value="ZF_RING_2"/>
    <property type="match status" value="1"/>
</dbReference>
<dbReference type="SUPFAM" id="SSF57850">
    <property type="entry name" value="RING/U-box"/>
    <property type="match status" value="1"/>
</dbReference>
<keyword evidence="5 6" id="KW-0040">ANK repeat</keyword>
<keyword evidence="2" id="KW-0677">Repeat</keyword>
<keyword evidence="3 7" id="KW-0863">Zinc-finger</keyword>